<dbReference type="SMART" id="SM00248">
    <property type="entry name" value="ANK"/>
    <property type="match status" value="3"/>
</dbReference>
<dbReference type="Gene3D" id="1.25.40.20">
    <property type="entry name" value="Ankyrin repeat-containing domain"/>
    <property type="match status" value="1"/>
</dbReference>
<accession>A0ABD3WHA8</accession>
<gene>
    <name evidence="3" type="ORF">ACJMK2_036467</name>
</gene>
<dbReference type="InterPro" id="IPR051637">
    <property type="entry name" value="Ank_repeat_dom-contain_49"/>
</dbReference>
<dbReference type="Proteomes" id="UP001634394">
    <property type="component" value="Unassembled WGS sequence"/>
</dbReference>
<dbReference type="SUPFAM" id="SSF48403">
    <property type="entry name" value="Ankyrin repeat"/>
    <property type="match status" value="1"/>
</dbReference>
<reference evidence="3 4" key="1">
    <citation type="submission" date="2024-11" db="EMBL/GenBank/DDBJ databases">
        <title>Chromosome-level genome assembly of the freshwater bivalve Anodonta woodiana.</title>
        <authorList>
            <person name="Chen X."/>
        </authorList>
    </citation>
    <scope>NUCLEOTIDE SEQUENCE [LARGE SCALE GENOMIC DNA]</scope>
    <source>
        <strain evidence="3">MN2024</strain>
        <tissue evidence="3">Gills</tissue>
    </source>
</reference>
<dbReference type="EMBL" id="JBJQND010000006">
    <property type="protein sequence ID" value="KAL3873335.1"/>
    <property type="molecule type" value="Genomic_DNA"/>
</dbReference>
<dbReference type="PANTHER" id="PTHR24180">
    <property type="entry name" value="CYCLIN-DEPENDENT KINASE INHIBITOR 2C-RELATED"/>
    <property type="match status" value="1"/>
</dbReference>
<sequence length="163" mass="18231">MTDTEDKQNKVKIARVLEKAVWHITKEHKPKKLESLFSENKDKTFNINALDEDLDEDGGNVLIYCIKEGGRIGKKTISKECIACCSLLLENGAGVNHKDHFGRTALFWSVGFKCSQLVELLMKFKADPTVEDQDGKNALEVAIQLGAKECVQAILENEPQKVI</sequence>
<evidence type="ECO:0000313" key="4">
    <source>
        <dbReference type="Proteomes" id="UP001634394"/>
    </source>
</evidence>
<dbReference type="InterPro" id="IPR036770">
    <property type="entry name" value="Ankyrin_rpt-contain_sf"/>
</dbReference>
<comment type="caution">
    <text evidence="3">The sequence shown here is derived from an EMBL/GenBank/DDBJ whole genome shotgun (WGS) entry which is preliminary data.</text>
</comment>
<evidence type="ECO:0000256" key="1">
    <source>
        <dbReference type="ARBA" id="ARBA00022737"/>
    </source>
</evidence>
<evidence type="ECO:0000313" key="3">
    <source>
        <dbReference type="EMBL" id="KAL3873335.1"/>
    </source>
</evidence>
<name>A0ABD3WHA8_SINWO</name>
<dbReference type="InterPro" id="IPR002110">
    <property type="entry name" value="Ankyrin_rpt"/>
</dbReference>
<proteinExistence type="predicted"/>
<protein>
    <submittedName>
        <fullName evidence="3">Uncharacterized protein</fullName>
    </submittedName>
</protein>
<keyword evidence="1" id="KW-0677">Repeat</keyword>
<dbReference type="Pfam" id="PF12796">
    <property type="entry name" value="Ank_2"/>
    <property type="match status" value="1"/>
</dbReference>
<evidence type="ECO:0000256" key="2">
    <source>
        <dbReference type="ARBA" id="ARBA00023043"/>
    </source>
</evidence>
<dbReference type="AlphaFoldDB" id="A0ABD3WHA8"/>
<keyword evidence="2" id="KW-0040">ANK repeat</keyword>
<keyword evidence="4" id="KW-1185">Reference proteome</keyword>
<organism evidence="3 4">
    <name type="scientific">Sinanodonta woodiana</name>
    <name type="common">Chinese pond mussel</name>
    <name type="synonym">Anodonta woodiana</name>
    <dbReference type="NCBI Taxonomy" id="1069815"/>
    <lineage>
        <taxon>Eukaryota</taxon>
        <taxon>Metazoa</taxon>
        <taxon>Spiralia</taxon>
        <taxon>Lophotrochozoa</taxon>
        <taxon>Mollusca</taxon>
        <taxon>Bivalvia</taxon>
        <taxon>Autobranchia</taxon>
        <taxon>Heteroconchia</taxon>
        <taxon>Palaeoheterodonta</taxon>
        <taxon>Unionida</taxon>
        <taxon>Unionoidea</taxon>
        <taxon>Unionidae</taxon>
        <taxon>Unioninae</taxon>
        <taxon>Sinanodonta</taxon>
    </lineage>
</organism>
<dbReference type="PANTHER" id="PTHR24180:SF45">
    <property type="entry name" value="POLY [ADP-RIBOSE] POLYMERASE TANKYRASE"/>
    <property type="match status" value="1"/>
</dbReference>